<dbReference type="GO" id="GO:0005741">
    <property type="term" value="C:mitochondrial outer membrane"/>
    <property type="evidence" value="ECO:0007669"/>
    <property type="project" value="TreeGrafter"/>
</dbReference>
<dbReference type="InterPro" id="IPR002475">
    <property type="entry name" value="Bcl2-like"/>
</dbReference>
<evidence type="ECO:0000256" key="1">
    <source>
        <dbReference type="ARBA" id="ARBA00004123"/>
    </source>
</evidence>
<keyword evidence="6" id="KW-0539">Nucleus</keyword>
<reference evidence="9" key="3">
    <citation type="submission" date="2025-09" db="UniProtKB">
        <authorList>
            <consortium name="Ensembl"/>
        </authorList>
    </citation>
    <scope>IDENTIFICATION</scope>
</reference>
<proteinExistence type="inferred from homology"/>
<dbReference type="Pfam" id="PF00452">
    <property type="entry name" value="Bcl-2"/>
    <property type="match status" value="1"/>
</dbReference>
<dbReference type="Ensembl" id="ENSNFUT00015042236.1">
    <property type="protein sequence ID" value="ENSNFUP00015040460.1"/>
    <property type="gene ID" value="ENSNFUG00015019428.1"/>
</dbReference>
<dbReference type="GO" id="GO:0001836">
    <property type="term" value="P:release of cytochrome c from mitochondria"/>
    <property type="evidence" value="ECO:0007669"/>
    <property type="project" value="TreeGrafter"/>
</dbReference>
<dbReference type="CDD" id="cd06845">
    <property type="entry name" value="Bcl-2_like"/>
    <property type="match status" value="1"/>
</dbReference>
<dbReference type="InterPro" id="IPR026298">
    <property type="entry name" value="Bcl-2_fam"/>
</dbReference>
<comment type="similarity">
    <text evidence="3">Belongs to the Bcl-2 family.</text>
</comment>
<dbReference type="PRINTS" id="PR01862">
    <property type="entry name" value="BCL2FAMILY"/>
</dbReference>
<reference evidence="9" key="1">
    <citation type="submission" date="2014-08" db="EMBL/GenBank/DDBJ databases">
        <authorList>
            <person name="Senf B."/>
            <person name="Petzold A."/>
            <person name="Downie B.R."/>
            <person name="Koch P."/>
            <person name="Platzer M."/>
        </authorList>
    </citation>
    <scope>NUCLEOTIDE SEQUENCE [LARGE SCALE GENOMIC DNA]</scope>
    <source>
        <strain evidence="9">GRZ</strain>
    </source>
</reference>
<dbReference type="GO" id="GO:0008053">
    <property type="term" value="P:mitochondrial fusion"/>
    <property type="evidence" value="ECO:0007669"/>
    <property type="project" value="TreeGrafter"/>
</dbReference>
<sequence length="290" mass="31853">MLQRKTPSSVFGCLFSQNGVVDGPLHYGPGDSPPHIATGATLDSANGNVESGDGPKRPSNLEVSPHNGFAAKRFSHEEEDGSLPCTPEFHAGSETEVPSGHAGDEALANDTRQLINRFFMEFTGQLKPQWRDSRELSTMKRVVNDILEKHRYAYKGMAAKCTSDDLTFISKVAENMFSDGITNWGRIVSLLAFGAVVAQYQKDNGRQNNVELVSHEVSTYLLSQQRDFLLRNNSWQGFVEFFRVTDPESTVRNTLMAIAGVAGMGATLALLISCCRHDTSFQTVPSIPSY</sequence>
<dbReference type="PRINTS" id="PR01866">
    <property type="entry name" value="APOPREGMCL1"/>
</dbReference>
<evidence type="ECO:0000313" key="10">
    <source>
        <dbReference type="Proteomes" id="UP000694548"/>
    </source>
</evidence>
<dbReference type="InterPro" id="IPR036834">
    <property type="entry name" value="Bcl-2-like_sf"/>
</dbReference>
<evidence type="ECO:0000256" key="5">
    <source>
        <dbReference type="ARBA" id="ARBA00022703"/>
    </source>
</evidence>
<dbReference type="InterPro" id="IPR046371">
    <property type="entry name" value="Bcl-2_BH1-3"/>
</dbReference>
<dbReference type="SUPFAM" id="SSF56854">
    <property type="entry name" value="Bcl-2 inhibitors of programmed cell death"/>
    <property type="match status" value="1"/>
</dbReference>
<keyword evidence="10" id="KW-1185">Reference proteome</keyword>
<dbReference type="GO" id="GO:0008630">
    <property type="term" value="P:intrinsic apoptotic signaling pathway in response to DNA damage"/>
    <property type="evidence" value="ECO:0007669"/>
    <property type="project" value="TreeGrafter"/>
</dbReference>
<dbReference type="GO" id="GO:0015267">
    <property type="term" value="F:channel activity"/>
    <property type="evidence" value="ECO:0007669"/>
    <property type="project" value="TreeGrafter"/>
</dbReference>
<evidence type="ECO:0000313" key="9">
    <source>
        <dbReference type="Ensembl" id="ENSNFUP00015040460.1"/>
    </source>
</evidence>
<protein>
    <submittedName>
        <fullName evidence="9">MCL1 apoptosis regulator, BCL2 family member b</fullName>
    </submittedName>
</protein>
<keyword evidence="5" id="KW-0053">Apoptosis</keyword>
<dbReference type="PANTHER" id="PTHR11256">
    <property type="entry name" value="BCL-2 RELATED"/>
    <property type="match status" value="1"/>
</dbReference>
<dbReference type="GO" id="GO:0097192">
    <property type="term" value="P:extrinsic apoptotic signaling pathway in absence of ligand"/>
    <property type="evidence" value="ECO:0007669"/>
    <property type="project" value="TreeGrafter"/>
</dbReference>
<evidence type="ECO:0000256" key="2">
    <source>
        <dbReference type="ARBA" id="ARBA00004496"/>
    </source>
</evidence>
<organism evidence="9 10">
    <name type="scientific">Nothobranchius furzeri</name>
    <name type="common">Turquoise killifish</name>
    <dbReference type="NCBI Taxonomy" id="105023"/>
    <lineage>
        <taxon>Eukaryota</taxon>
        <taxon>Metazoa</taxon>
        <taxon>Chordata</taxon>
        <taxon>Craniata</taxon>
        <taxon>Vertebrata</taxon>
        <taxon>Euteleostomi</taxon>
        <taxon>Actinopterygii</taxon>
        <taxon>Neopterygii</taxon>
        <taxon>Teleostei</taxon>
        <taxon>Neoteleostei</taxon>
        <taxon>Acanthomorphata</taxon>
        <taxon>Ovalentaria</taxon>
        <taxon>Atherinomorphae</taxon>
        <taxon>Cyprinodontiformes</taxon>
        <taxon>Nothobranchiidae</taxon>
        <taxon>Nothobranchius</taxon>
    </lineage>
</organism>
<evidence type="ECO:0000256" key="7">
    <source>
        <dbReference type="SAM" id="MobiDB-lite"/>
    </source>
</evidence>
<feature type="domain" description="Bcl-2 Bcl-2 homology region 1-3" evidence="8">
    <location>
        <begin position="139"/>
        <end position="235"/>
    </location>
</feature>
<dbReference type="PANTHER" id="PTHR11256:SF46">
    <property type="entry name" value="INDUCED MYELOID LEUKEMIA CELL DIFFERENTIATION PROTEIN MCL-1"/>
    <property type="match status" value="1"/>
</dbReference>
<evidence type="ECO:0000256" key="3">
    <source>
        <dbReference type="ARBA" id="ARBA00009458"/>
    </source>
</evidence>
<reference evidence="9" key="2">
    <citation type="submission" date="2025-08" db="UniProtKB">
        <authorList>
            <consortium name="Ensembl"/>
        </authorList>
    </citation>
    <scope>IDENTIFICATION</scope>
</reference>
<dbReference type="InterPro" id="IPR013281">
    <property type="entry name" value="Apop_reg_Mc1"/>
</dbReference>
<evidence type="ECO:0000256" key="6">
    <source>
        <dbReference type="ARBA" id="ARBA00023242"/>
    </source>
</evidence>
<dbReference type="AlphaFoldDB" id="A0A8C6PA09"/>
<accession>A0A8C6PA09</accession>
<comment type="subcellular location">
    <subcellularLocation>
        <location evidence="2">Cytoplasm</location>
    </subcellularLocation>
    <subcellularLocation>
        <location evidence="1">Nucleus</location>
    </subcellularLocation>
</comment>
<evidence type="ECO:0000259" key="8">
    <source>
        <dbReference type="SMART" id="SM00337"/>
    </source>
</evidence>
<dbReference type="Gene3D" id="1.10.437.10">
    <property type="entry name" value="Blc2-like"/>
    <property type="match status" value="1"/>
</dbReference>
<dbReference type="Proteomes" id="UP000694548">
    <property type="component" value="Chromosome sgr05"/>
</dbReference>
<dbReference type="GO" id="GO:0042981">
    <property type="term" value="P:regulation of apoptotic process"/>
    <property type="evidence" value="ECO:0007669"/>
    <property type="project" value="InterPro"/>
</dbReference>
<dbReference type="PROSITE" id="PS50062">
    <property type="entry name" value="BCL2_FAMILY"/>
    <property type="match status" value="1"/>
</dbReference>
<dbReference type="GeneTree" id="ENSGT01130000278292"/>
<dbReference type="GO" id="GO:0051400">
    <property type="term" value="F:BH domain binding"/>
    <property type="evidence" value="ECO:0007669"/>
    <property type="project" value="TreeGrafter"/>
</dbReference>
<dbReference type="SMART" id="SM00337">
    <property type="entry name" value="BCL"/>
    <property type="match status" value="1"/>
</dbReference>
<feature type="region of interest" description="Disordered" evidence="7">
    <location>
        <begin position="30"/>
        <end position="66"/>
    </location>
</feature>
<dbReference type="FunFam" id="1.10.437.10:FF:000017">
    <property type="entry name" value="MCL1, BCL2 family apoptosis regulator"/>
    <property type="match status" value="1"/>
</dbReference>
<dbReference type="GO" id="GO:0005634">
    <property type="term" value="C:nucleus"/>
    <property type="evidence" value="ECO:0007669"/>
    <property type="project" value="UniProtKB-SubCell"/>
</dbReference>
<name>A0A8C6PA09_NOTFU</name>
<gene>
    <name evidence="9" type="primary">mcl1b</name>
</gene>
<keyword evidence="4" id="KW-0963">Cytoplasm</keyword>
<evidence type="ECO:0000256" key="4">
    <source>
        <dbReference type="ARBA" id="ARBA00022490"/>
    </source>
</evidence>